<evidence type="ECO:0000256" key="1">
    <source>
        <dbReference type="SAM" id="Phobius"/>
    </source>
</evidence>
<feature type="transmembrane region" description="Helical" evidence="1">
    <location>
        <begin position="45"/>
        <end position="71"/>
    </location>
</feature>
<keyword evidence="1" id="KW-0812">Transmembrane</keyword>
<feature type="transmembrane region" description="Helical" evidence="1">
    <location>
        <begin position="12"/>
        <end position="39"/>
    </location>
</feature>
<reference evidence="2 3" key="1">
    <citation type="journal article" date="2012" name="J. Bacteriol.">
        <title>Complete genome sequence of Enterobacter aerogenes KCTC 2190.</title>
        <authorList>
            <person name="Shin S.H."/>
            <person name="Kim S."/>
            <person name="Kim J.Y."/>
            <person name="Lee S."/>
            <person name="Um Y."/>
            <person name="Oh M.K."/>
            <person name="Kim Y.R."/>
            <person name="Lee J."/>
            <person name="Yang K.S."/>
        </authorList>
    </citation>
    <scope>NUCLEOTIDE SEQUENCE [LARGE SCALE GENOMIC DNA]</scope>
    <source>
        <strain evidence="2 3">KCTC 2190</strain>
    </source>
</reference>
<dbReference type="GeneID" id="93311215"/>
<dbReference type="Proteomes" id="UP000008881">
    <property type="component" value="Chromosome"/>
</dbReference>
<sequence>MRELTYNEMSDVSGGFGLLSIPAAIGLLVSIPTIVIGAITGPFTLGAGFAVMAAGIVGTSLAGAAMIVSICTPVL</sequence>
<evidence type="ECO:0000313" key="3">
    <source>
        <dbReference type="Proteomes" id="UP000008881"/>
    </source>
</evidence>
<gene>
    <name evidence="2" type="ordered locus">EAE_15135</name>
</gene>
<dbReference type="HOGENOM" id="CLU_2665335_0_0_6"/>
<keyword evidence="1" id="KW-0472">Membrane</keyword>
<evidence type="ECO:0000313" key="2">
    <source>
        <dbReference type="EMBL" id="AEG97940.1"/>
    </source>
</evidence>
<dbReference type="PATRIC" id="fig|1028307.3.peg.3024"/>
<keyword evidence="3" id="KW-1185">Reference proteome</keyword>
<dbReference type="OrthoDB" id="6638269at2"/>
<dbReference type="AlphaFoldDB" id="A0A0H3FUG9"/>
<dbReference type="KEGG" id="eae:EAE_15135"/>
<proteinExistence type="predicted"/>
<organism evidence="2 3">
    <name type="scientific">Klebsiella aerogenes (strain ATCC 13048 / DSM 30053 / CCUG 1429 / JCM 1235 / KCTC 2190 / NBRC 13534 / NCIMB 10102 / NCTC 10006 / CDC 819-56)</name>
    <name type="common">Enterobacter aerogenes</name>
    <dbReference type="NCBI Taxonomy" id="1028307"/>
    <lineage>
        <taxon>Bacteria</taxon>
        <taxon>Pseudomonadati</taxon>
        <taxon>Pseudomonadota</taxon>
        <taxon>Gammaproteobacteria</taxon>
        <taxon>Enterobacterales</taxon>
        <taxon>Enterobacteriaceae</taxon>
        <taxon>Klebsiella/Raoultella group</taxon>
        <taxon>Klebsiella</taxon>
    </lineage>
</organism>
<keyword evidence="1" id="KW-1133">Transmembrane helix</keyword>
<accession>A0A0H3FUG9</accession>
<dbReference type="RefSeq" id="WP_015704882.1">
    <property type="nucleotide sequence ID" value="NC_015663.1"/>
</dbReference>
<dbReference type="EMBL" id="CP002824">
    <property type="protein sequence ID" value="AEG97940.1"/>
    <property type="molecule type" value="Genomic_DNA"/>
</dbReference>
<name>A0A0H3FUG9_KLEAK</name>
<protein>
    <submittedName>
        <fullName evidence="2">Uncharacterized protein</fullName>
    </submittedName>
</protein>